<evidence type="ECO:0000313" key="2">
    <source>
        <dbReference type="Proteomes" id="UP000789901"/>
    </source>
</evidence>
<proteinExistence type="predicted"/>
<protein>
    <submittedName>
        <fullName evidence="1">18724_t:CDS:1</fullName>
    </submittedName>
</protein>
<evidence type="ECO:0000313" key="1">
    <source>
        <dbReference type="EMBL" id="CAG8758254.1"/>
    </source>
</evidence>
<dbReference type="EMBL" id="CAJVQB010012835">
    <property type="protein sequence ID" value="CAG8758254.1"/>
    <property type="molecule type" value="Genomic_DNA"/>
</dbReference>
<accession>A0ABN7VEB7</accession>
<keyword evidence="2" id="KW-1185">Reference proteome</keyword>
<dbReference type="Proteomes" id="UP000789901">
    <property type="component" value="Unassembled WGS sequence"/>
</dbReference>
<sequence>MSTLDFLQQCEEPCIADWVQDKKQSWVLASLSPAFTKMLSTVWANTPFTTNAEELSHSNINQSGPSEFDQFQWSSARTYEKQIYLILIGINLFCKEMLKQLKNP</sequence>
<name>A0ABN7VEB7_GIGMA</name>
<comment type="caution">
    <text evidence="1">The sequence shown here is derived from an EMBL/GenBank/DDBJ whole genome shotgun (WGS) entry which is preliminary data.</text>
</comment>
<gene>
    <name evidence="1" type="ORF">GMARGA_LOCUS17164</name>
</gene>
<organism evidence="1 2">
    <name type="scientific">Gigaspora margarita</name>
    <dbReference type="NCBI Taxonomy" id="4874"/>
    <lineage>
        <taxon>Eukaryota</taxon>
        <taxon>Fungi</taxon>
        <taxon>Fungi incertae sedis</taxon>
        <taxon>Mucoromycota</taxon>
        <taxon>Glomeromycotina</taxon>
        <taxon>Glomeromycetes</taxon>
        <taxon>Diversisporales</taxon>
        <taxon>Gigasporaceae</taxon>
        <taxon>Gigaspora</taxon>
    </lineage>
</organism>
<reference evidence="1 2" key="1">
    <citation type="submission" date="2021-06" db="EMBL/GenBank/DDBJ databases">
        <authorList>
            <person name="Kallberg Y."/>
            <person name="Tangrot J."/>
            <person name="Rosling A."/>
        </authorList>
    </citation>
    <scope>NUCLEOTIDE SEQUENCE [LARGE SCALE GENOMIC DNA]</scope>
    <source>
        <strain evidence="1 2">120-4 pot B 10/14</strain>
    </source>
</reference>
<feature type="non-terminal residue" evidence="1">
    <location>
        <position position="104"/>
    </location>
</feature>